<name>A0A4S4DZ96_CAMSN</name>
<dbReference type="Gene3D" id="3.40.50.2000">
    <property type="entry name" value="Glycogen Phosphorylase B"/>
    <property type="match status" value="2"/>
</dbReference>
<evidence type="ECO:0000313" key="7">
    <source>
        <dbReference type="EMBL" id="THG08086.1"/>
    </source>
</evidence>
<keyword evidence="2 5" id="KW-0328">Glycosyltransferase</keyword>
<evidence type="ECO:0000256" key="4">
    <source>
        <dbReference type="ARBA" id="ARBA00023241"/>
    </source>
</evidence>
<dbReference type="EMBL" id="SDRB02009601">
    <property type="protein sequence ID" value="THG08086.1"/>
    <property type="molecule type" value="Genomic_DNA"/>
</dbReference>
<dbReference type="FunFam" id="3.40.50.2000:FF:000054">
    <property type="entry name" value="Glycosyltransferase"/>
    <property type="match status" value="1"/>
</dbReference>
<dbReference type="FunFam" id="3.40.50.2000:FF:000051">
    <property type="entry name" value="Glycosyltransferase"/>
    <property type="match status" value="1"/>
</dbReference>
<protein>
    <recommendedName>
        <fullName evidence="6">Glycosyltransferase</fullName>
        <ecNumber evidence="6">2.4.1.-</ecNumber>
    </recommendedName>
</protein>
<proteinExistence type="inferred from homology"/>
<evidence type="ECO:0000313" key="8">
    <source>
        <dbReference type="Proteomes" id="UP000306102"/>
    </source>
</evidence>
<dbReference type="Pfam" id="PF00201">
    <property type="entry name" value="UDPGT"/>
    <property type="match status" value="1"/>
</dbReference>
<dbReference type="SUPFAM" id="SSF53756">
    <property type="entry name" value="UDP-Glycosyltransferase/glycogen phosphorylase"/>
    <property type="match status" value="1"/>
</dbReference>
<evidence type="ECO:0000256" key="3">
    <source>
        <dbReference type="ARBA" id="ARBA00022679"/>
    </source>
</evidence>
<comment type="similarity">
    <text evidence="1 5">Belongs to the UDP-glycosyltransferase family.</text>
</comment>
<evidence type="ECO:0000256" key="6">
    <source>
        <dbReference type="RuleBase" id="RU362057"/>
    </source>
</evidence>
<reference evidence="7 8" key="1">
    <citation type="journal article" date="2018" name="Proc. Natl. Acad. Sci. U.S.A.">
        <title>Draft genome sequence of Camellia sinensis var. sinensis provides insights into the evolution of the tea genome and tea quality.</title>
        <authorList>
            <person name="Wei C."/>
            <person name="Yang H."/>
            <person name="Wang S."/>
            <person name="Zhao J."/>
            <person name="Liu C."/>
            <person name="Gao L."/>
            <person name="Xia E."/>
            <person name="Lu Y."/>
            <person name="Tai Y."/>
            <person name="She G."/>
            <person name="Sun J."/>
            <person name="Cao H."/>
            <person name="Tong W."/>
            <person name="Gao Q."/>
            <person name="Li Y."/>
            <person name="Deng W."/>
            <person name="Jiang X."/>
            <person name="Wang W."/>
            <person name="Chen Q."/>
            <person name="Zhang S."/>
            <person name="Li H."/>
            <person name="Wu J."/>
            <person name="Wang P."/>
            <person name="Li P."/>
            <person name="Shi C."/>
            <person name="Zheng F."/>
            <person name="Jian J."/>
            <person name="Huang B."/>
            <person name="Shan D."/>
            <person name="Shi M."/>
            <person name="Fang C."/>
            <person name="Yue Y."/>
            <person name="Li F."/>
            <person name="Li D."/>
            <person name="Wei S."/>
            <person name="Han B."/>
            <person name="Jiang C."/>
            <person name="Yin Y."/>
            <person name="Xia T."/>
            <person name="Zhang Z."/>
            <person name="Bennetzen J.L."/>
            <person name="Zhao S."/>
            <person name="Wan X."/>
        </authorList>
    </citation>
    <scope>NUCLEOTIDE SEQUENCE [LARGE SCALE GENOMIC DNA]</scope>
    <source>
        <strain evidence="8">cv. Shuchazao</strain>
        <tissue evidence="7">Leaf</tissue>
    </source>
</reference>
<evidence type="ECO:0000256" key="1">
    <source>
        <dbReference type="ARBA" id="ARBA00009995"/>
    </source>
</evidence>
<keyword evidence="8" id="KW-1185">Reference proteome</keyword>
<dbReference type="AlphaFoldDB" id="A0A4S4DZ96"/>
<dbReference type="GO" id="GO:0009813">
    <property type="term" value="P:flavonoid biosynthetic process"/>
    <property type="evidence" value="ECO:0007669"/>
    <property type="project" value="UniProtKB-KW"/>
</dbReference>
<keyword evidence="4" id="KW-0284">Flavonoid biosynthesis</keyword>
<dbReference type="InterPro" id="IPR035595">
    <property type="entry name" value="UDP_glycos_trans_CS"/>
</dbReference>
<evidence type="ECO:0000256" key="5">
    <source>
        <dbReference type="RuleBase" id="RU003718"/>
    </source>
</evidence>
<comment type="caution">
    <text evidence="7">The sequence shown here is derived from an EMBL/GenBank/DDBJ whole genome shotgun (WGS) entry which is preliminary data.</text>
</comment>
<keyword evidence="3 5" id="KW-0808">Transferase</keyword>
<dbReference type="CDD" id="cd03784">
    <property type="entry name" value="GT1_Gtf-like"/>
    <property type="match status" value="1"/>
</dbReference>
<evidence type="ECO:0000256" key="2">
    <source>
        <dbReference type="ARBA" id="ARBA00022676"/>
    </source>
</evidence>
<dbReference type="EC" id="2.4.1.-" evidence="6"/>
<gene>
    <name evidence="7" type="ORF">TEA_015326</name>
</gene>
<sequence length="481" mass="52873">MPWPPIAATSSSFEFLLIYSIITDSLGHLIPLVEFAKQLVHRHSFSATFIIPTTAPPSSAQTAALESLPKSINYLFLPPITFHDHFEGPEAVTQIALTVIRSLPSFSEVLESLIATTKLVALVVDYLSTEAIHVAKQFCISSYLFSPSPAMALSWCFFFPKLHDQLVSDNYRDLPELVQIPGCVPVHGRDLVVDLVRDRDTVAYKWILHHCRQFSLADGIILNSFMDLEPGPIKALQGDEPGIPQVYPIGPIVRAGSSNPLERSECLQWLDIQPRGSVLFVSFGSGGTLSNDQLNELALGLEVSGHRFLWVVKSPNDSANATYFSVQSQDDPFGFLPNGFMERTKERALLVSSWAPQVEVLSHGSTGGFMTHCGWNSVLESVVNGIPLIAWPLFAEQKMNAVMLSEGLKVALRPNMNQNGILGRDEIAEAVKALMEGDEGKMLRNHMLELKEAALKVLSNDGSSTKLLSELAHKWKSVGSI</sequence>
<dbReference type="PANTHER" id="PTHR48045">
    <property type="entry name" value="UDP-GLYCOSYLTRANSFERASE 72B1"/>
    <property type="match status" value="1"/>
</dbReference>
<accession>A0A4S4DZ96</accession>
<dbReference type="InterPro" id="IPR002213">
    <property type="entry name" value="UDP_glucos_trans"/>
</dbReference>
<dbReference type="PANTHER" id="PTHR48045:SF11">
    <property type="entry name" value="UDP-GLYCOSYLTRANSFERASE 72B1"/>
    <property type="match status" value="1"/>
</dbReference>
<dbReference type="PROSITE" id="PS00375">
    <property type="entry name" value="UDPGT"/>
    <property type="match status" value="1"/>
</dbReference>
<organism evidence="7 8">
    <name type="scientific">Camellia sinensis var. sinensis</name>
    <name type="common">China tea</name>
    <dbReference type="NCBI Taxonomy" id="542762"/>
    <lineage>
        <taxon>Eukaryota</taxon>
        <taxon>Viridiplantae</taxon>
        <taxon>Streptophyta</taxon>
        <taxon>Embryophyta</taxon>
        <taxon>Tracheophyta</taxon>
        <taxon>Spermatophyta</taxon>
        <taxon>Magnoliopsida</taxon>
        <taxon>eudicotyledons</taxon>
        <taxon>Gunneridae</taxon>
        <taxon>Pentapetalae</taxon>
        <taxon>asterids</taxon>
        <taxon>Ericales</taxon>
        <taxon>Theaceae</taxon>
        <taxon>Camellia</taxon>
    </lineage>
</organism>
<dbReference type="Proteomes" id="UP000306102">
    <property type="component" value="Unassembled WGS sequence"/>
</dbReference>
<dbReference type="GO" id="GO:0008194">
    <property type="term" value="F:UDP-glycosyltransferase activity"/>
    <property type="evidence" value="ECO:0007669"/>
    <property type="project" value="InterPro"/>
</dbReference>